<accession>A0A5C7H4V9</accession>
<dbReference type="PANTHER" id="PTHR31286">
    <property type="entry name" value="GLYCINE-RICH CELL WALL STRUCTURAL PROTEIN 1.8-LIKE"/>
    <property type="match status" value="1"/>
</dbReference>
<protein>
    <submittedName>
        <fullName evidence="2">Uncharacterized protein</fullName>
    </submittedName>
</protein>
<organism evidence="2 3">
    <name type="scientific">Acer yangbiense</name>
    <dbReference type="NCBI Taxonomy" id="1000413"/>
    <lineage>
        <taxon>Eukaryota</taxon>
        <taxon>Viridiplantae</taxon>
        <taxon>Streptophyta</taxon>
        <taxon>Embryophyta</taxon>
        <taxon>Tracheophyta</taxon>
        <taxon>Spermatophyta</taxon>
        <taxon>Magnoliopsida</taxon>
        <taxon>eudicotyledons</taxon>
        <taxon>Gunneridae</taxon>
        <taxon>Pentapetalae</taxon>
        <taxon>rosids</taxon>
        <taxon>malvids</taxon>
        <taxon>Sapindales</taxon>
        <taxon>Sapindaceae</taxon>
        <taxon>Hippocastanoideae</taxon>
        <taxon>Acereae</taxon>
        <taxon>Acer</taxon>
    </lineage>
</organism>
<feature type="region of interest" description="Disordered" evidence="1">
    <location>
        <begin position="420"/>
        <end position="457"/>
    </location>
</feature>
<sequence length="457" mass="51265">MSLTEREGPVHTLKIDLKDVGLKRMSSSLVGKNAEDKQKIIAGGPWSFDEALIAMEEPEGKGDIQRMKFNKAEFWIKNHNALLMCMFADIGRFLGGIVGDVVDIDDGDSGSQVASFLRVQVAIEIDKPLHYFLRINVLGDGVETVMLLKYEWLLDFCFRFGLLGHGVRDCPDKPREAAVLKGEELLFGFWLRASTLARKTGNWGRKGGMRERGDRGNWRPLERLEVDKGGGRSLAPGVEHTGSNQLNPILEISKKGKEIVNQFDRERKAEIVAINGESTLPYNQGVEEKRNFGVNVESNFPKKQGMEGEMNFVFNSTQEKKGVSEGIKVARDFVFVDMGHRRGTCPSTIEGILDGNGHNGELDRLKPQRMNLIQVGDPNPSPLSIADQGIATDKITPQAFFNAQNSQIVLQEQGLENKWKRRARNQQRSYNNRVDGAYLGKKKKIDDHREESNVNKK</sequence>
<evidence type="ECO:0000313" key="3">
    <source>
        <dbReference type="Proteomes" id="UP000323000"/>
    </source>
</evidence>
<evidence type="ECO:0000256" key="1">
    <source>
        <dbReference type="SAM" id="MobiDB-lite"/>
    </source>
</evidence>
<evidence type="ECO:0000313" key="2">
    <source>
        <dbReference type="EMBL" id="TXG51472.1"/>
    </source>
</evidence>
<reference evidence="3" key="1">
    <citation type="journal article" date="2019" name="Gigascience">
        <title>De novo genome assembly of the endangered Acer yangbiense, a plant species with extremely small populations endemic to Yunnan Province, China.</title>
        <authorList>
            <person name="Yang J."/>
            <person name="Wariss H.M."/>
            <person name="Tao L."/>
            <person name="Zhang R."/>
            <person name="Yun Q."/>
            <person name="Hollingsworth P."/>
            <person name="Dao Z."/>
            <person name="Luo G."/>
            <person name="Guo H."/>
            <person name="Ma Y."/>
            <person name="Sun W."/>
        </authorList>
    </citation>
    <scope>NUCLEOTIDE SEQUENCE [LARGE SCALE GENOMIC DNA]</scope>
    <source>
        <strain evidence="3">cv. Malutang</strain>
    </source>
</reference>
<dbReference type="Proteomes" id="UP000323000">
    <property type="component" value="Chromosome 11"/>
</dbReference>
<dbReference type="InterPro" id="IPR040256">
    <property type="entry name" value="At4g02000-like"/>
</dbReference>
<proteinExistence type="predicted"/>
<feature type="compositionally biased region" description="Basic and acidic residues" evidence="1">
    <location>
        <begin position="444"/>
        <end position="457"/>
    </location>
</feature>
<comment type="caution">
    <text evidence="2">The sequence shown here is derived from an EMBL/GenBank/DDBJ whole genome shotgun (WGS) entry which is preliminary data.</text>
</comment>
<dbReference type="PANTHER" id="PTHR31286:SF167">
    <property type="entry name" value="OS09G0268800 PROTEIN"/>
    <property type="match status" value="1"/>
</dbReference>
<dbReference type="EMBL" id="VAHF01000011">
    <property type="protein sequence ID" value="TXG51472.1"/>
    <property type="molecule type" value="Genomic_DNA"/>
</dbReference>
<dbReference type="AlphaFoldDB" id="A0A5C7H4V9"/>
<name>A0A5C7H4V9_9ROSI</name>
<gene>
    <name evidence="2" type="ORF">EZV62_023996</name>
</gene>
<keyword evidence="3" id="KW-1185">Reference proteome</keyword>
<dbReference type="OrthoDB" id="2219495at2759"/>